<name>A0ABU5GYM9_9BACT</name>
<evidence type="ECO:0000313" key="2">
    <source>
        <dbReference type="Proteomes" id="UP001291309"/>
    </source>
</evidence>
<dbReference type="NCBIfam" id="TIGR02265">
    <property type="entry name" value="Mxa_TIGR02265"/>
    <property type="match status" value="1"/>
</dbReference>
<keyword evidence="2" id="KW-1185">Reference proteome</keyword>
<dbReference type="Proteomes" id="UP001291309">
    <property type="component" value="Unassembled WGS sequence"/>
</dbReference>
<dbReference type="Pfam" id="PF09536">
    <property type="entry name" value="DUF2378"/>
    <property type="match status" value="1"/>
</dbReference>
<sequence length="209" mass="23228">MIQPNSPAPSTPEAGEAEYERRIALATATDTSRGLFFNGTLSAVKNFGGENALRQCYELLKDKRFERRFIDFSSYPTSDFLRLLHAASKVLGAHLGAPSDTQRWIGRQTTSDFLSSMAGKTLLLLSGNSPKRALNNLPSGYRSSVSYGDRIVTMNGDFAARVSYRRDLMPPLHNEGVLLGVLESVNARNARVRTQVLGLMDYDYELTWE</sequence>
<dbReference type="RefSeq" id="WP_321545013.1">
    <property type="nucleotide sequence ID" value="NZ_JAXIVS010000002.1"/>
</dbReference>
<dbReference type="EMBL" id="JAXIVS010000002">
    <property type="protein sequence ID" value="MDY7226293.1"/>
    <property type="molecule type" value="Genomic_DNA"/>
</dbReference>
<comment type="caution">
    <text evidence="1">The sequence shown here is derived from an EMBL/GenBank/DDBJ whole genome shotgun (WGS) entry which is preliminary data.</text>
</comment>
<dbReference type="InterPro" id="IPR011751">
    <property type="entry name" value="Mxa_paralog_2265"/>
</dbReference>
<evidence type="ECO:0000313" key="1">
    <source>
        <dbReference type="EMBL" id="MDY7226293.1"/>
    </source>
</evidence>
<accession>A0ABU5GYM9</accession>
<proteinExistence type="predicted"/>
<organism evidence="1 2">
    <name type="scientific">Hyalangium rubrum</name>
    <dbReference type="NCBI Taxonomy" id="3103134"/>
    <lineage>
        <taxon>Bacteria</taxon>
        <taxon>Pseudomonadati</taxon>
        <taxon>Myxococcota</taxon>
        <taxon>Myxococcia</taxon>
        <taxon>Myxococcales</taxon>
        <taxon>Cystobacterineae</taxon>
        <taxon>Archangiaceae</taxon>
        <taxon>Hyalangium</taxon>
    </lineage>
</organism>
<gene>
    <name evidence="1" type="ORF">SYV04_07850</name>
</gene>
<protein>
    <submittedName>
        <fullName evidence="1">DUF2378 family protein</fullName>
    </submittedName>
</protein>
<reference evidence="1 2" key="1">
    <citation type="submission" date="2023-12" db="EMBL/GenBank/DDBJ databases">
        <title>the genome sequence of Hyalangium sp. s54d21.</title>
        <authorList>
            <person name="Zhang X."/>
        </authorList>
    </citation>
    <scope>NUCLEOTIDE SEQUENCE [LARGE SCALE GENOMIC DNA]</scope>
    <source>
        <strain evidence="2">s54d21</strain>
    </source>
</reference>